<keyword evidence="6" id="KW-0175">Coiled coil</keyword>
<dbReference type="Ensembl" id="ENSACLT00000053051.1">
    <property type="protein sequence ID" value="ENSACLP00000084147.1"/>
    <property type="gene ID" value="ENSACLG00000005455.2"/>
</dbReference>
<keyword evidence="3 5" id="KW-0862">Zinc</keyword>
<feature type="coiled-coil region" evidence="6">
    <location>
        <begin position="932"/>
        <end position="959"/>
    </location>
</feature>
<feature type="domain" description="C3H1-type" evidence="7">
    <location>
        <begin position="910"/>
        <end position="937"/>
    </location>
</feature>
<dbReference type="InterPro" id="IPR022755">
    <property type="entry name" value="Znf_C2H2_jaz"/>
</dbReference>
<evidence type="ECO:0000256" key="3">
    <source>
        <dbReference type="ARBA" id="ARBA00022833"/>
    </source>
</evidence>
<dbReference type="InterPro" id="IPR036236">
    <property type="entry name" value="Znf_C2H2_sf"/>
</dbReference>
<protein>
    <recommendedName>
        <fullName evidence="7">C3H1-type domain-containing protein</fullName>
    </recommendedName>
</protein>
<dbReference type="SUPFAM" id="SSF48452">
    <property type="entry name" value="TPR-like"/>
    <property type="match status" value="1"/>
</dbReference>
<name>A0AAX7VSP0_ASTCA</name>
<feature type="domain" description="C3H1-type" evidence="7">
    <location>
        <begin position="651"/>
        <end position="673"/>
    </location>
</feature>
<reference evidence="9" key="2">
    <citation type="submission" date="2023-03" db="EMBL/GenBank/DDBJ databases">
        <authorList>
            <consortium name="Wellcome Sanger Institute Data Sharing"/>
        </authorList>
    </citation>
    <scope>NUCLEOTIDE SEQUENCE [LARGE SCALE GENOMIC DNA]</scope>
</reference>
<dbReference type="SMART" id="SM00028">
    <property type="entry name" value="TPR"/>
    <property type="match status" value="3"/>
</dbReference>
<keyword evidence="1 5" id="KW-0479">Metal-binding</keyword>
<dbReference type="InterPro" id="IPR036855">
    <property type="entry name" value="Znf_CCCH_sf"/>
</dbReference>
<dbReference type="SMART" id="SM00356">
    <property type="entry name" value="ZnF_C3H1"/>
    <property type="match status" value="3"/>
</dbReference>
<dbReference type="InterPro" id="IPR019734">
    <property type="entry name" value="TPR_rpt"/>
</dbReference>
<evidence type="ECO:0000256" key="4">
    <source>
        <dbReference type="PROSITE-ProRule" id="PRU00339"/>
    </source>
</evidence>
<dbReference type="SUPFAM" id="SSF90229">
    <property type="entry name" value="CCCH zinc finger"/>
    <property type="match status" value="1"/>
</dbReference>
<keyword evidence="2 5" id="KW-0863">Zinc-finger</keyword>
<sequence>MSGACLDRRTRWQEIQKGLQFIQSTLPFPGSQEQYEVFIKDLVWNLFGEGNDVFREGEWTKSIEMFTEALNIADYAESEDICVQTGLLEKLYANRAAAYLNIGLYDQALEDCEKALRLNEGNYRALYRKARALKELGRHQEAYEAVAKCSLAVPQDSSVTQLTQDLAKTLGLKIRKAYVRSKPALNVLRGSSYQDAAKITQSVHPVMCFLEVPQLTQDSSVLTPGPAPIQLPVAVHLPLNEAVVDELPSTNNISSVPSSEPPGFESVALPVSASTSDPLPALTFVNGCRASKPYPILDTSQDFDTDIIGDDLDDLLDQAGPESTMVIPTVKGPLPLPASIASGSSMSSPFLMPSHINPFLPSGPHQCTVTLPPLYHKSGSSAYFGMDTFDPISPPLDSLDSLSISDFKPGIYTNKHFFPSYCHSFRLCSKWIPSTGNYCLPAAVDLAKNPLAETHEFKQACSVCYVKTGPGVLDYTLHTEDHKCKKDVLLGRIKHLPDKTWKLIRPRPTKTQYVGPYYICKEVAVGKDCLYPGHCTFAYCQEEIDVWTLERKGFISRELLFDPFGPNSNIRLTVPKILQEHHGIFMFLCGVCFDHKPRIISKTNKDDPSVCSHPVTKHDFEDHKCLVHILKENTVRYSKIRPLSPHCQLDLCRHEVRYGCVREDDCFYAHSLIELKVWMMQHELGITHENIVQEANKFWNATASFALRRFGPPNLKMMFVCGQCWRNGQLSEADKNKKYCTAKARHTWAKDRRVVLVSSHERKKWTTVRPLPTKKPIPSQFEICMHVTAGKKCQYIGNCTFAHSVEERDLWTYMKENNIGDMDQLYEQWLQSQRPGWGDETSTNSVRENGKQIHMPTDYAEEVAGNHCWLCGKNCNSEKQWQQHITSEKHKERVFNSEDDQNCWQYRFPTGTFKVCERFLKGTCTEDDLCKLAHGEQELKEWRERREFLLMKLAKATKDHLIAPNDNDFGKYSFLLKDIK</sequence>
<reference evidence="8" key="4">
    <citation type="submission" date="2025-09" db="UniProtKB">
        <authorList>
            <consortium name="Ensembl"/>
        </authorList>
    </citation>
    <scope>IDENTIFICATION</scope>
</reference>
<dbReference type="PROSITE" id="PS50005">
    <property type="entry name" value="TPR"/>
    <property type="match status" value="1"/>
</dbReference>
<dbReference type="Pfam" id="PF14559">
    <property type="entry name" value="TPR_19"/>
    <property type="match status" value="1"/>
</dbReference>
<evidence type="ECO:0000256" key="5">
    <source>
        <dbReference type="PROSITE-ProRule" id="PRU00723"/>
    </source>
</evidence>
<dbReference type="GO" id="GO:0008270">
    <property type="term" value="F:zinc ion binding"/>
    <property type="evidence" value="ECO:0007669"/>
    <property type="project" value="UniProtKB-KW"/>
</dbReference>
<feature type="domain" description="C3H1-type" evidence="7">
    <location>
        <begin position="778"/>
        <end position="806"/>
    </location>
</feature>
<dbReference type="PROSITE" id="PS50103">
    <property type="entry name" value="ZF_C3H1"/>
    <property type="match status" value="3"/>
</dbReference>
<dbReference type="InterPro" id="IPR039691">
    <property type="entry name" value="ZC3H7A/B"/>
</dbReference>
<proteinExistence type="predicted"/>
<dbReference type="Gene3D" id="3.30.160.60">
    <property type="entry name" value="Classic Zinc Finger"/>
    <property type="match status" value="1"/>
</dbReference>
<dbReference type="Gene3D" id="1.25.40.10">
    <property type="entry name" value="Tetratricopeptide repeat domain"/>
    <property type="match status" value="1"/>
</dbReference>
<dbReference type="SUPFAM" id="SSF57667">
    <property type="entry name" value="beta-beta-alpha zinc fingers"/>
    <property type="match status" value="1"/>
</dbReference>
<organism evidence="8 9">
    <name type="scientific">Astatotilapia calliptera</name>
    <name type="common">Eastern happy</name>
    <name type="synonym">Chromis callipterus</name>
    <dbReference type="NCBI Taxonomy" id="8154"/>
    <lineage>
        <taxon>Eukaryota</taxon>
        <taxon>Metazoa</taxon>
        <taxon>Chordata</taxon>
        <taxon>Craniata</taxon>
        <taxon>Vertebrata</taxon>
        <taxon>Euteleostomi</taxon>
        <taxon>Actinopterygii</taxon>
        <taxon>Neopterygii</taxon>
        <taxon>Teleostei</taxon>
        <taxon>Neoteleostei</taxon>
        <taxon>Acanthomorphata</taxon>
        <taxon>Ovalentaria</taxon>
        <taxon>Cichlomorphae</taxon>
        <taxon>Cichliformes</taxon>
        <taxon>Cichlidae</taxon>
        <taxon>African cichlids</taxon>
        <taxon>Pseudocrenilabrinae</taxon>
        <taxon>Haplochromini</taxon>
        <taxon>Astatotilapia</taxon>
    </lineage>
</organism>
<dbReference type="Pfam" id="PF12171">
    <property type="entry name" value="zf-C2H2_jaz"/>
    <property type="match status" value="1"/>
</dbReference>
<dbReference type="Proteomes" id="UP000265100">
    <property type="component" value="Chromosome 4"/>
</dbReference>
<feature type="zinc finger region" description="C3H1-type" evidence="5">
    <location>
        <begin position="778"/>
        <end position="806"/>
    </location>
</feature>
<feature type="repeat" description="TPR" evidence="4">
    <location>
        <begin position="89"/>
        <end position="122"/>
    </location>
</feature>
<evidence type="ECO:0000256" key="6">
    <source>
        <dbReference type="SAM" id="Coils"/>
    </source>
</evidence>
<evidence type="ECO:0000313" key="9">
    <source>
        <dbReference type="Proteomes" id="UP000265100"/>
    </source>
</evidence>
<keyword evidence="4" id="KW-0802">TPR repeat</keyword>
<accession>A0AAX7VSP0</accession>
<dbReference type="GO" id="GO:0035198">
    <property type="term" value="F:miRNA binding"/>
    <property type="evidence" value="ECO:0007669"/>
    <property type="project" value="InterPro"/>
</dbReference>
<feature type="zinc finger region" description="C3H1-type" evidence="5">
    <location>
        <begin position="910"/>
        <end position="937"/>
    </location>
</feature>
<dbReference type="GO" id="GO:0035196">
    <property type="term" value="P:miRNA processing"/>
    <property type="evidence" value="ECO:0007669"/>
    <property type="project" value="TreeGrafter"/>
</dbReference>
<reference evidence="8" key="3">
    <citation type="submission" date="2025-08" db="UniProtKB">
        <authorList>
            <consortium name="Ensembl"/>
        </authorList>
    </citation>
    <scope>IDENTIFICATION</scope>
</reference>
<evidence type="ECO:0000256" key="1">
    <source>
        <dbReference type="ARBA" id="ARBA00022723"/>
    </source>
</evidence>
<dbReference type="GeneTree" id="ENSGT00390000018542"/>
<evidence type="ECO:0000259" key="7">
    <source>
        <dbReference type="PROSITE" id="PS50103"/>
    </source>
</evidence>
<feature type="zinc finger region" description="C3H1-type" evidence="5">
    <location>
        <begin position="651"/>
        <end position="673"/>
    </location>
</feature>
<keyword evidence="9" id="KW-1185">Reference proteome</keyword>
<reference evidence="8 9" key="1">
    <citation type="submission" date="2018-05" db="EMBL/GenBank/DDBJ databases">
        <authorList>
            <person name="Datahose"/>
        </authorList>
    </citation>
    <scope>NUCLEOTIDE SEQUENCE</scope>
</reference>
<dbReference type="PANTHER" id="PTHR14928">
    <property type="entry name" value="MICRO-RNA BINDING ZINC FINGER CCCH DOMAIN-CONTAINING PROTEIN 7"/>
    <property type="match status" value="1"/>
</dbReference>
<evidence type="ECO:0000313" key="8">
    <source>
        <dbReference type="Ensembl" id="ENSACLP00000084147.1"/>
    </source>
</evidence>
<evidence type="ECO:0000256" key="2">
    <source>
        <dbReference type="ARBA" id="ARBA00022771"/>
    </source>
</evidence>
<dbReference type="InterPro" id="IPR000571">
    <property type="entry name" value="Znf_CCCH"/>
</dbReference>
<dbReference type="AlphaFoldDB" id="A0AAX7VSP0"/>
<dbReference type="PANTHER" id="PTHR14928:SF13">
    <property type="entry name" value="ZINC FINGER CCCH DOMAIN-CONTAINING PROTEIN 7A"/>
    <property type="match status" value="1"/>
</dbReference>
<dbReference type="InterPro" id="IPR011990">
    <property type="entry name" value="TPR-like_helical_dom_sf"/>
</dbReference>
<gene>
    <name evidence="8" type="primary">ZC3H7A</name>
</gene>